<dbReference type="EMBL" id="JARLKY010000030">
    <property type="protein sequence ID" value="MEC0228280.1"/>
    <property type="molecule type" value="Genomic_DNA"/>
</dbReference>
<dbReference type="RefSeq" id="WP_326072534.1">
    <property type="nucleotide sequence ID" value="NZ_JARLKY010000030.1"/>
</dbReference>
<dbReference type="Pfam" id="PF08713">
    <property type="entry name" value="DNA_alkylation"/>
    <property type="match status" value="1"/>
</dbReference>
<gene>
    <name evidence="1" type="ORF">P4I72_14205</name>
</gene>
<dbReference type="SUPFAM" id="SSF48371">
    <property type="entry name" value="ARM repeat"/>
    <property type="match status" value="1"/>
</dbReference>
<dbReference type="Gene3D" id="1.25.10.90">
    <property type="match status" value="1"/>
</dbReference>
<dbReference type="CDD" id="cd06561">
    <property type="entry name" value="AlkD_like"/>
    <property type="match status" value="1"/>
</dbReference>
<organism evidence="1 2">
    <name type="scientific">Paenibacillus alba</name>
    <dbReference type="NCBI Taxonomy" id="1197127"/>
    <lineage>
        <taxon>Bacteria</taxon>
        <taxon>Bacillati</taxon>
        <taxon>Bacillota</taxon>
        <taxon>Bacilli</taxon>
        <taxon>Bacillales</taxon>
        <taxon>Paenibacillaceae</taxon>
        <taxon>Paenibacillus</taxon>
    </lineage>
</organism>
<dbReference type="PANTHER" id="PTHR41291">
    <property type="entry name" value="DNA ALKYLATION REPAIR PROTEIN"/>
    <property type="match status" value="1"/>
</dbReference>
<protein>
    <submittedName>
        <fullName evidence="1">DNA alkylation repair protein</fullName>
    </submittedName>
</protein>
<accession>A0ABU6G3T7</accession>
<evidence type="ECO:0000313" key="1">
    <source>
        <dbReference type="EMBL" id="MEC0228280.1"/>
    </source>
</evidence>
<keyword evidence="2" id="KW-1185">Reference proteome</keyword>
<name>A0ABU6G3T7_9BACL</name>
<evidence type="ECO:0000313" key="2">
    <source>
        <dbReference type="Proteomes" id="UP001338137"/>
    </source>
</evidence>
<dbReference type="PANTHER" id="PTHR41291:SF1">
    <property type="entry name" value="DNA ALKYLATION REPAIR PROTEIN"/>
    <property type="match status" value="1"/>
</dbReference>
<sequence>MTLEEVMEHLAQLGSEQTKKTFLRHGAQEPLYGVKVGDLKKLVKVVKKDRELALALYASGSTDAMYLAGLSIDPKTMTKAELQLWAGQANWYMLTEYTVAGVAAESSIALELAREWLQSPNELLATCGWSTYANYISVTPDEKLDLHEIAGLLEQARTTIHTERNRVRYTMNSFVIIVGTYCEPLSKIAIEVAAEIGGVQVAVGQTACKVPLASAYIHKAEAMGRIGKKKKTCIC</sequence>
<reference evidence="1 2" key="1">
    <citation type="submission" date="2023-03" db="EMBL/GenBank/DDBJ databases">
        <title>Bacillus Genome Sequencing.</title>
        <authorList>
            <person name="Dunlap C."/>
        </authorList>
    </citation>
    <scope>NUCLEOTIDE SEQUENCE [LARGE SCALE GENOMIC DNA]</scope>
    <source>
        <strain evidence="1 2">BD-533</strain>
    </source>
</reference>
<dbReference type="InterPro" id="IPR016024">
    <property type="entry name" value="ARM-type_fold"/>
</dbReference>
<proteinExistence type="predicted"/>
<dbReference type="Proteomes" id="UP001338137">
    <property type="component" value="Unassembled WGS sequence"/>
</dbReference>
<comment type="caution">
    <text evidence="1">The sequence shown here is derived from an EMBL/GenBank/DDBJ whole genome shotgun (WGS) entry which is preliminary data.</text>
</comment>
<dbReference type="InterPro" id="IPR014825">
    <property type="entry name" value="DNA_alkylation"/>
</dbReference>